<evidence type="ECO:0000313" key="4">
    <source>
        <dbReference type="Proteomes" id="UP000325755"/>
    </source>
</evidence>
<name>A0A5Q0BRW5_9GAMM</name>
<dbReference type="InParanoid" id="A0A5Q0BRW5"/>
<dbReference type="CDD" id="cd00198">
    <property type="entry name" value="vWFA"/>
    <property type="match status" value="1"/>
</dbReference>
<keyword evidence="4" id="KW-1185">Reference proteome</keyword>
<dbReference type="Gene3D" id="3.40.50.410">
    <property type="entry name" value="von Willebrand factor, type A domain"/>
    <property type="match status" value="1"/>
</dbReference>
<keyword evidence="1" id="KW-1133">Transmembrane helix</keyword>
<gene>
    <name evidence="3" type="ORF">F6R98_08190</name>
</gene>
<keyword evidence="1" id="KW-0472">Membrane</keyword>
<sequence length="332" mass="36724">MSFGVDNSSLIWAGLLALLPLIRSPFQNVAYPWNALLPQDRLSVWLGRSVRCAGMIAILALVFGIAGLHMKETSVERIGKGARIVLLLDRSRSMDDSFAGRTPSGAEAAKSAVAERVLSDFIAERKHDLFGVAAFSTSPLFVLPLTENREAVLAAVRASKQPGLAQTNVSKGLAMALSYFGADGRELSGANIITLVSDGAAVVDPQTEAYLRRWFKQHRIHLYWIFLRTAGSPGLFETPQNPDDDNAEARPERYLHMFFNGLGVPYQAYEAESPDAVTRAMAEIDRVENQTLRYFERMPRKDMQSPCYALATLALGFLFFAKWMEVRTCSNV</sequence>
<protein>
    <submittedName>
        <fullName evidence="3">VWA domain-containing protein</fullName>
    </submittedName>
</protein>
<dbReference type="SUPFAM" id="SSF53300">
    <property type="entry name" value="vWA-like"/>
    <property type="match status" value="1"/>
</dbReference>
<reference evidence="3 4" key="1">
    <citation type="submission" date="2019-09" db="EMBL/GenBank/DDBJ databases">
        <title>Ecophysiology of the spiral-shaped methanotroph Methylospira mobilis as revealed by the complete genome sequence.</title>
        <authorList>
            <person name="Oshkin I.Y."/>
            <person name="Dedysh S.N."/>
            <person name="Miroshnikov K."/>
            <person name="Danilova O.V."/>
            <person name="Hakobyan A."/>
            <person name="Liesack W."/>
        </authorList>
    </citation>
    <scope>NUCLEOTIDE SEQUENCE [LARGE SCALE GENOMIC DNA]</scope>
    <source>
        <strain evidence="3 4">Shm1</strain>
    </source>
</reference>
<dbReference type="PROSITE" id="PS50234">
    <property type="entry name" value="VWFA"/>
    <property type="match status" value="1"/>
</dbReference>
<feature type="transmembrane region" description="Helical" evidence="1">
    <location>
        <begin position="47"/>
        <end position="68"/>
    </location>
</feature>
<dbReference type="Proteomes" id="UP000325755">
    <property type="component" value="Chromosome"/>
</dbReference>
<evidence type="ECO:0000313" key="3">
    <source>
        <dbReference type="EMBL" id="QFY45011.1"/>
    </source>
</evidence>
<proteinExistence type="predicted"/>
<dbReference type="InterPro" id="IPR036465">
    <property type="entry name" value="vWFA_dom_sf"/>
</dbReference>
<evidence type="ECO:0000256" key="1">
    <source>
        <dbReference type="SAM" id="Phobius"/>
    </source>
</evidence>
<accession>A0A5Q0BRW5</accession>
<evidence type="ECO:0000259" key="2">
    <source>
        <dbReference type="PROSITE" id="PS50234"/>
    </source>
</evidence>
<dbReference type="Pfam" id="PF13519">
    <property type="entry name" value="VWA_2"/>
    <property type="match status" value="1"/>
</dbReference>
<feature type="domain" description="VWFA" evidence="2">
    <location>
        <begin position="83"/>
        <end position="199"/>
    </location>
</feature>
<dbReference type="EMBL" id="CP044205">
    <property type="protein sequence ID" value="QFY45011.1"/>
    <property type="molecule type" value="Genomic_DNA"/>
</dbReference>
<dbReference type="AlphaFoldDB" id="A0A5Q0BRW5"/>
<dbReference type="KEGG" id="mmob:F6R98_08190"/>
<dbReference type="OrthoDB" id="6206554at2"/>
<dbReference type="InterPro" id="IPR002035">
    <property type="entry name" value="VWF_A"/>
</dbReference>
<organism evidence="3 4">
    <name type="scientific">Candidatus Methylospira mobilis</name>
    <dbReference type="NCBI Taxonomy" id="1808979"/>
    <lineage>
        <taxon>Bacteria</taxon>
        <taxon>Pseudomonadati</taxon>
        <taxon>Pseudomonadota</taxon>
        <taxon>Gammaproteobacteria</taxon>
        <taxon>Methylococcales</taxon>
        <taxon>Methylococcaceae</taxon>
        <taxon>Candidatus Methylospira</taxon>
    </lineage>
</organism>
<dbReference type="SMART" id="SM00327">
    <property type="entry name" value="VWA"/>
    <property type="match status" value="1"/>
</dbReference>
<keyword evidence="1" id="KW-0812">Transmembrane</keyword>